<dbReference type="KEGG" id="mmao:MMOS7_10340"/>
<organism evidence="1 2">
    <name type="scientific">Methanococcus maripaludis OS7</name>
    <dbReference type="NCBI Taxonomy" id="637915"/>
    <lineage>
        <taxon>Archaea</taxon>
        <taxon>Methanobacteriati</taxon>
        <taxon>Methanobacteriota</taxon>
        <taxon>Methanomada group</taxon>
        <taxon>Methanococci</taxon>
        <taxon>Methanococcales</taxon>
        <taxon>Methanococcaceae</taxon>
        <taxon>Methanococcus</taxon>
    </lineage>
</organism>
<gene>
    <name evidence="1" type="ORF">MMOS7_10340</name>
</gene>
<protein>
    <submittedName>
        <fullName evidence="1">Uncharacterized protein</fullName>
    </submittedName>
</protein>
<dbReference type="Proteomes" id="UP000263689">
    <property type="component" value="Chromosome"/>
</dbReference>
<evidence type="ECO:0000313" key="1">
    <source>
        <dbReference type="EMBL" id="BAP63120.1"/>
    </source>
</evidence>
<accession>A0A2Z5PHI2</accession>
<evidence type="ECO:0000313" key="2">
    <source>
        <dbReference type="Proteomes" id="UP000263689"/>
    </source>
</evidence>
<dbReference type="EMBL" id="AP011528">
    <property type="protein sequence ID" value="BAP63120.1"/>
    <property type="molecule type" value="Genomic_DNA"/>
</dbReference>
<dbReference type="RefSeq" id="WP_013999397.1">
    <property type="nucleotide sequence ID" value="NZ_AP011528.1"/>
</dbReference>
<reference evidence="1 2" key="1">
    <citation type="submission" date="2009-06" db="EMBL/GenBank/DDBJ databases">
        <title>Molecular Evidence for Microbiologically Influenced Corrosion from genome of Methanogen.</title>
        <authorList>
            <person name="Ito N."/>
            <person name="Tsurumaru H."/>
            <person name="Shimizu A."/>
            <person name="Harada T."/>
            <person name="Hosoyama A."/>
            <person name="Horikawa H."/>
            <person name="Wakai S."/>
            <person name="Sasaki K."/>
            <person name="Nishijima K."/>
            <person name="Ataku H."/>
            <person name="Yamazaki J."/>
            <person name="Mise M."/>
            <person name="Yamazaki S."/>
            <person name="Tanikawa S."/>
            <person name="Harayama S."/>
            <person name="Fujita N."/>
        </authorList>
    </citation>
    <scope>NUCLEOTIDE SEQUENCE [LARGE SCALE GENOMIC DNA]</scope>
    <source>
        <strain evidence="2">OS7 ( NBRC 103642)</strain>
    </source>
</reference>
<name>A0A2Z5PHI2_METMI</name>
<proteinExistence type="predicted"/>
<dbReference type="GeneID" id="10982514"/>
<sequence length="138" mass="15800">MIKLDLSKFKEPESFAISQGYVQLIPGQDTEITGTDSEGKPVYNNKFNMEKRGRVRIVSSYYAKGRDPKTATITMLDLKMIGDFYEKNKDTITHYASLDAIFKLVEMKKFNASPETIKLYAKDLGISEKILNEKVFDR</sequence>
<dbReference type="AlphaFoldDB" id="A0A2Z5PHI2"/>